<name>A0A8S5U7N3_9CAUD</name>
<organism evidence="1">
    <name type="scientific">Siphoviridae sp. ctLKT1</name>
    <dbReference type="NCBI Taxonomy" id="2825451"/>
    <lineage>
        <taxon>Viruses</taxon>
        <taxon>Duplodnaviria</taxon>
        <taxon>Heunggongvirae</taxon>
        <taxon>Uroviricota</taxon>
        <taxon>Caudoviricetes</taxon>
    </lineage>
</organism>
<evidence type="ECO:0000313" key="1">
    <source>
        <dbReference type="EMBL" id="DAF90497.1"/>
    </source>
</evidence>
<protein>
    <submittedName>
        <fullName evidence="1">Uncharacterized protein</fullName>
    </submittedName>
</protein>
<dbReference type="EMBL" id="BK016030">
    <property type="protein sequence ID" value="DAF90497.1"/>
    <property type="molecule type" value="Genomic_DNA"/>
</dbReference>
<proteinExistence type="predicted"/>
<reference evidence="1" key="1">
    <citation type="journal article" date="2021" name="Proc. Natl. Acad. Sci. U.S.A.">
        <title>A Catalog of Tens of Thousands of Viruses from Human Metagenomes Reveals Hidden Associations with Chronic Diseases.</title>
        <authorList>
            <person name="Tisza M.J."/>
            <person name="Buck C.B."/>
        </authorList>
    </citation>
    <scope>NUCLEOTIDE SEQUENCE</scope>
    <source>
        <strain evidence="1">CtLKT1</strain>
    </source>
</reference>
<accession>A0A8S5U7N3</accession>
<sequence length="44" mass="4850">MLSTPPPTTCVLLSICYDTHRQCGAIRQLYSTTQYPSESESASL</sequence>